<feature type="domain" description="C2H2-type" evidence="7">
    <location>
        <begin position="622"/>
        <end position="650"/>
    </location>
</feature>
<evidence type="ECO:0000256" key="1">
    <source>
        <dbReference type="ARBA" id="ARBA00022723"/>
    </source>
</evidence>
<feature type="domain" description="C2H2-type" evidence="7">
    <location>
        <begin position="733"/>
        <end position="756"/>
    </location>
</feature>
<protein>
    <submittedName>
        <fullName evidence="9 10">Uncharacterized protein LOC113799560</fullName>
    </submittedName>
</protein>
<keyword evidence="8" id="KW-1185">Reference proteome</keyword>
<feature type="region of interest" description="Disordered" evidence="6">
    <location>
        <begin position="134"/>
        <end position="154"/>
    </location>
</feature>
<feature type="compositionally biased region" description="Polar residues" evidence="6">
    <location>
        <begin position="350"/>
        <end position="361"/>
    </location>
</feature>
<keyword evidence="3 5" id="KW-0863">Zinc-finger</keyword>
<dbReference type="Gene3D" id="3.30.160.60">
    <property type="entry name" value="Classic Zinc Finger"/>
    <property type="match status" value="4"/>
</dbReference>
<gene>
    <name evidence="9 10 11" type="primary">LOC113799560</name>
</gene>
<dbReference type="InterPro" id="IPR036236">
    <property type="entry name" value="Znf_C2H2_sf"/>
</dbReference>
<evidence type="ECO:0000256" key="3">
    <source>
        <dbReference type="ARBA" id="ARBA00022771"/>
    </source>
</evidence>
<dbReference type="PANTHER" id="PTHR24408:SF58">
    <property type="entry name" value="TRANSCRIPTION FACTOR (TFIIIA), PUTATIVE (AFU_ORTHOLOGUE AFUA_1G05150)-RELATED"/>
    <property type="match status" value="1"/>
</dbReference>
<evidence type="ECO:0000313" key="9">
    <source>
        <dbReference type="RefSeq" id="XP_027206012.1"/>
    </source>
</evidence>
<dbReference type="GO" id="GO:0008270">
    <property type="term" value="F:zinc ion binding"/>
    <property type="evidence" value="ECO:0007669"/>
    <property type="project" value="UniProtKB-KW"/>
</dbReference>
<feature type="domain" description="C2H2-type" evidence="7">
    <location>
        <begin position="702"/>
        <end position="732"/>
    </location>
</feature>
<keyword evidence="2" id="KW-0677">Repeat</keyword>
<dbReference type="PROSITE" id="PS50157">
    <property type="entry name" value="ZINC_FINGER_C2H2_2"/>
    <property type="match status" value="7"/>
</dbReference>
<dbReference type="PROSITE" id="PS00028">
    <property type="entry name" value="ZINC_FINGER_C2H2_1"/>
    <property type="match status" value="7"/>
</dbReference>
<evidence type="ECO:0000313" key="8">
    <source>
        <dbReference type="Proteomes" id="UP000515146"/>
    </source>
</evidence>
<name>A0A6P6YLZ9_DERPT</name>
<evidence type="ECO:0000313" key="11">
    <source>
        <dbReference type="RefSeq" id="XP_027206014.1"/>
    </source>
</evidence>
<evidence type="ECO:0000313" key="10">
    <source>
        <dbReference type="RefSeq" id="XP_027206013.1"/>
    </source>
</evidence>
<dbReference type="OMA" id="ISEECYS"/>
<dbReference type="AlphaFoldDB" id="A0A6P6YLZ9"/>
<dbReference type="GO" id="GO:0043565">
    <property type="term" value="F:sequence-specific DNA binding"/>
    <property type="evidence" value="ECO:0007669"/>
    <property type="project" value="TreeGrafter"/>
</dbReference>
<evidence type="ECO:0000256" key="6">
    <source>
        <dbReference type="SAM" id="MobiDB-lite"/>
    </source>
</evidence>
<feature type="domain" description="C2H2-type" evidence="7">
    <location>
        <begin position="820"/>
        <end position="850"/>
    </location>
</feature>
<accession>A0A6P6YLZ9</accession>
<dbReference type="RefSeq" id="XP_027206012.1">
    <property type="nucleotide sequence ID" value="XM_027350211.1"/>
</dbReference>
<organism evidence="8 11">
    <name type="scientific">Dermatophagoides pteronyssinus</name>
    <name type="common">European house dust mite</name>
    <dbReference type="NCBI Taxonomy" id="6956"/>
    <lineage>
        <taxon>Eukaryota</taxon>
        <taxon>Metazoa</taxon>
        <taxon>Ecdysozoa</taxon>
        <taxon>Arthropoda</taxon>
        <taxon>Chelicerata</taxon>
        <taxon>Arachnida</taxon>
        <taxon>Acari</taxon>
        <taxon>Acariformes</taxon>
        <taxon>Sarcoptiformes</taxon>
        <taxon>Astigmata</taxon>
        <taxon>Psoroptidia</taxon>
        <taxon>Analgoidea</taxon>
        <taxon>Pyroglyphidae</taxon>
        <taxon>Dermatophagoidinae</taxon>
        <taxon>Dermatophagoides</taxon>
    </lineage>
</organism>
<evidence type="ECO:0000256" key="5">
    <source>
        <dbReference type="PROSITE-ProRule" id="PRU00042"/>
    </source>
</evidence>
<dbReference type="PANTHER" id="PTHR24408">
    <property type="entry name" value="ZINC FINGER PROTEIN"/>
    <property type="match status" value="1"/>
</dbReference>
<dbReference type="RefSeq" id="XP_027206014.1">
    <property type="nucleotide sequence ID" value="XM_027350213.1"/>
</dbReference>
<dbReference type="Pfam" id="PF00096">
    <property type="entry name" value="zf-C2H2"/>
    <property type="match status" value="1"/>
</dbReference>
<feature type="region of interest" description="Disordered" evidence="6">
    <location>
        <begin position="350"/>
        <end position="372"/>
    </location>
</feature>
<dbReference type="RefSeq" id="XP_027206013.1">
    <property type="nucleotide sequence ID" value="XM_027350212.1"/>
</dbReference>
<dbReference type="GO" id="GO:0005634">
    <property type="term" value="C:nucleus"/>
    <property type="evidence" value="ECO:0007669"/>
    <property type="project" value="TreeGrafter"/>
</dbReference>
<keyword evidence="1" id="KW-0479">Metal-binding</keyword>
<proteinExistence type="predicted"/>
<feature type="domain" description="C2H2-type" evidence="7">
    <location>
        <begin position="789"/>
        <end position="819"/>
    </location>
</feature>
<feature type="domain" description="C2H2-type" evidence="7">
    <location>
        <begin position="761"/>
        <end position="788"/>
    </location>
</feature>
<dbReference type="Proteomes" id="UP000515146">
    <property type="component" value="Unplaced"/>
</dbReference>
<dbReference type="OrthoDB" id="6504913at2759"/>
<dbReference type="SUPFAM" id="SSF57667">
    <property type="entry name" value="beta-beta-alpha zinc fingers"/>
    <property type="match status" value="2"/>
</dbReference>
<dbReference type="GO" id="GO:0000981">
    <property type="term" value="F:DNA-binding transcription factor activity, RNA polymerase II-specific"/>
    <property type="evidence" value="ECO:0007669"/>
    <property type="project" value="TreeGrafter"/>
</dbReference>
<feature type="compositionally biased region" description="Acidic residues" evidence="6">
    <location>
        <begin position="362"/>
        <end position="371"/>
    </location>
</feature>
<evidence type="ECO:0000259" key="7">
    <source>
        <dbReference type="PROSITE" id="PS50157"/>
    </source>
</evidence>
<dbReference type="SMART" id="SM00355">
    <property type="entry name" value="ZnF_C2H2"/>
    <property type="match status" value="12"/>
</dbReference>
<reference evidence="9 10" key="1">
    <citation type="submission" date="2025-04" db="UniProtKB">
        <authorList>
            <consortium name="RefSeq"/>
        </authorList>
    </citation>
    <scope>IDENTIFICATION</scope>
    <source>
        <strain evidence="9 10">Airmid</strain>
    </source>
</reference>
<evidence type="ECO:0000256" key="4">
    <source>
        <dbReference type="ARBA" id="ARBA00022833"/>
    </source>
</evidence>
<dbReference type="InterPro" id="IPR013087">
    <property type="entry name" value="Znf_C2H2_type"/>
</dbReference>
<dbReference type="KEGG" id="dpte:113799560"/>
<evidence type="ECO:0000256" key="2">
    <source>
        <dbReference type="ARBA" id="ARBA00022737"/>
    </source>
</evidence>
<keyword evidence="4" id="KW-0862">Zinc</keyword>
<sequence>MVTCSMDGIVKKFVFESKFCYSGPLPLKKFLSINQIMIKSSSSSSLKQTLPQNNCDRMSGIPLSLADRLFEYRCQLDLSNEMIKLLEQQRSLYRSHFEHCKCHSIDLDLQQQTKWRMDRLRQIDDQLETLYRKRYDPQSPSSSDSDVKYSMLNSSDRWPDKRRSRMLGIDMKTFLSQQLKDSSYDKKPMKPKVCFRRRFKCSVDKKCRFVCLTETVLLRHQIEHRRDKFLQLIQPYGLTLASDSCKVIKIKDNSNEHEARLTSSQCSFPFCTFKFSATNPDWQSKLSQHFEQDHLSAYIMHPCFICRRMFETQDDLQRHFNFSLICSSLNQQAEQPMDFDAYESKPENSAISSKQLHSIGSETEETFDDDPTTSMNDLINGFDDNIGLEVFIENTTTPNNTEPNNTDELILDNFFDHLDSAQQQTMNSDEIQSENQSNKVDNISLQVLAPDYNYCDDRDHTYHTDGPSLTTAPSLVDDHDDYTKNNDDQYPILFETSTSKSGEFSSSPIIEHKTSLESSSSPLIMTSKSSELTVIDDKTFGDDEHHLKQLFNLYIYECTKCSYSFQSEREFSLHNYIVHNIPSYNCGRCEYVTQDTEKYNRHVQLHDKSKNNDKADCNMELSICTICSESFSSEFDLRQHLNDAHQSYRCPHCDVLVMNKFVLRSHMQSFHPDSVQKCPVCSYKTFDPILYEQHCRRHNHSKCCTFPGCTDEFANEDSLEAHVNRFHRFTKPFECDECLEKFYSSRMLNKHLINMHKRFLYSCNQCTFKTNNKSVLTKHEQCHSSVKPFECQEQGCYRRFRSRYQLSSHQRHRHCQRKDFHCTQQGCEREFKTNAQLRQHLRSAHLESNNDGINEKTSAKIKDDLTKKPNIQFYVFGGGSLQVANIHPQQSLMNTAIKSGSNHRLNLSNKHSTITGRSLIKSNIARESTSILTTTITKIDENDVNN</sequence>
<feature type="domain" description="C2H2-type" evidence="7">
    <location>
        <begin position="556"/>
        <end position="579"/>
    </location>
</feature>